<keyword evidence="11" id="KW-0812">Transmembrane</keyword>
<evidence type="ECO:0000313" key="14">
    <source>
        <dbReference type="EMBL" id="BFF99497.1"/>
    </source>
</evidence>
<dbReference type="AlphaFoldDB" id="A0AAU9FU08"/>
<dbReference type="Proteomes" id="UP001500889">
    <property type="component" value="Chromosome J"/>
</dbReference>
<dbReference type="InterPro" id="IPR001365">
    <property type="entry name" value="A_deaminase_dom"/>
</dbReference>
<feature type="transmembrane region" description="Helical" evidence="11">
    <location>
        <begin position="47"/>
        <end position="72"/>
    </location>
</feature>
<evidence type="ECO:0000256" key="8">
    <source>
        <dbReference type="ARBA" id="ARBA00022729"/>
    </source>
</evidence>
<dbReference type="InterPro" id="IPR006330">
    <property type="entry name" value="Ado/ade_deaminase"/>
</dbReference>
<dbReference type="GO" id="GO:0004000">
    <property type="term" value="F:adenosine deaminase activity"/>
    <property type="evidence" value="ECO:0007669"/>
    <property type="project" value="InterPro"/>
</dbReference>
<dbReference type="FunFam" id="3.20.20.140:FF:000017">
    <property type="entry name" value="Adenosine deaminase 2"/>
    <property type="match status" value="1"/>
</dbReference>
<evidence type="ECO:0000256" key="9">
    <source>
        <dbReference type="ARBA" id="ARBA00022801"/>
    </source>
</evidence>
<dbReference type="EC" id="3.5.4.4" evidence="4"/>
<keyword evidence="11" id="KW-1133">Transmembrane helix</keyword>
<evidence type="ECO:0000256" key="5">
    <source>
        <dbReference type="ARBA" id="ARBA00018099"/>
    </source>
</evidence>
<evidence type="ECO:0000259" key="12">
    <source>
        <dbReference type="Pfam" id="PF00962"/>
    </source>
</evidence>
<keyword evidence="11" id="KW-0472">Membrane</keyword>
<evidence type="ECO:0000256" key="2">
    <source>
        <dbReference type="ARBA" id="ARBA00004613"/>
    </source>
</evidence>
<dbReference type="PANTHER" id="PTHR11409:SF39">
    <property type="entry name" value="ADENOSINE DEAMINASE 2"/>
    <property type="match status" value="1"/>
</dbReference>
<name>A0AAU9FU08_DROMD</name>
<dbReference type="GO" id="GO:0006154">
    <property type="term" value="P:adenosine catabolic process"/>
    <property type="evidence" value="ECO:0007669"/>
    <property type="project" value="InterPro"/>
</dbReference>
<dbReference type="NCBIfam" id="TIGR01431">
    <property type="entry name" value="adm_rel"/>
    <property type="match status" value="1"/>
</dbReference>
<evidence type="ECO:0000256" key="6">
    <source>
        <dbReference type="ARBA" id="ARBA00022525"/>
    </source>
</evidence>
<keyword evidence="9" id="KW-0378">Hydrolase</keyword>
<dbReference type="InterPro" id="IPR006331">
    <property type="entry name" value="ADGF"/>
</dbReference>
<keyword evidence="15" id="KW-1185">Reference proteome</keyword>
<keyword evidence="6" id="KW-0964">Secreted</keyword>
<evidence type="ECO:0000256" key="4">
    <source>
        <dbReference type="ARBA" id="ARBA00012784"/>
    </source>
</evidence>
<evidence type="ECO:0000256" key="7">
    <source>
        <dbReference type="ARBA" id="ARBA00022723"/>
    </source>
</evidence>
<feature type="domain" description="Adenosine deaminase" evidence="12">
    <location>
        <begin position="278"/>
        <end position="509"/>
    </location>
</feature>
<evidence type="ECO:0000256" key="10">
    <source>
        <dbReference type="ARBA" id="ARBA00047764"/>
    </source>
</evidence>
<dbReference type="GO" id="GO:0046103">
    <property type="term" value="P:inosine biosynthetic process"/>
    <property type="evidence" value="ECO:0007669"/>
    <property type="project" value="TreeGrafter"/>
</dbReference>
<comment type="similarity">
    <text evidence="3">Belongs to the metallo-dependent hydrolases superfamily. Adenosine and AMP deaminases family. ADGF subfamily.</text>
</comment>
<evidence type="ECO:0000313" key="15">
    <source>
        <dbReference type="Proteomes" id="UP001500889"/>
    </source>
</evidence>
<feature type="domain" description="Adenosine/AMP deaminase N-terminal" evidence="13">
    <location>
        <begin position="71"/>
        <end position="156"/>
    </location>
</feature>
<dbReference type="Pfam" id="PF08451">
    <property type="entry name" value="A_deaminase_N"/>
    <property type="match status" value="1"/>
</dbReference>
<comment type="catalytic activity">
    <reaction evidence="10">
        <text>adenosine + H2O + H(+) = inosine + NH4(+)</text>
        <dbReference type="Rhea" id="RHEA:24408"/>
        <dbReference type="ChEBI" id="CHEBI:15377"/>
        <dbReference type="ChEBI" id="CHEBI:15378"/>
        <dbReference type="ChEBI" id="CHEBI:16335"/>
        <dbReference type="ChEBI" id="CHEBI:17596"/>
        <dbReference type="ChEBI" id="CHEBI:28938"/>
        <dbReference type="EC" id="3.5.4.4"/>
    </reaction>
</comment>
<dbReference type="EMBL" id="AP029265">
    <property type="protein sequence ID" value="BFF99497.1"/>
    <property type="molecule type" value="Genomic_DNA"/>
</dbReference>
<sequence>MASRGLAQSAEHRATLPAGRVIRLDMAGNLQQGNPGGLRNAVKYDTVCLNVAISLALFATFTMTVVAAMLWLAPFKDLQATPEELQARKHHAIVAREQQLRAGGKLELSALEEVASQRLAKQVDQEVHRLWVNYSSNTPQFLKHHKISETDLYGMLKSMPKGGLLHIHDAGMMKLDILIELTYRDDLWVCVGMNQVFENFRFSSAFPHIAPSEDYSCIWMLMSNFHTFEWRGRYEKQIREGLVLQEGGYKDTAELARHMRRSHRLIHGLVTFQSLWSDFLFRMLEDFYRDGVQYVELRSSLPLLYDLKGTNFTILDTVNSIVTITKLFRSTYPDFIGVKLIYTPARDSNDSHMDQYVENARLLKSHFPNLFAGLDLNTFGDECQLPGLAEATQLLHLGKEIDFYFQAGESRCPNMTKPHANLIDAVLLGSKRIGGALNLPLHPDILRTMRHMQVAVEVCPLSNHYMQYVQDFSQHPAAYLLAAGYPIVLGSDYPHFWNAAPLTDDFYVAFVGIVSGQGNLRLLKQLALNSFLYSSLNCEERTAAIFQWRCKWNRWIEEFVNQNTSVRADDRL</sequence>
<evidence type="ECO:0000256" key="1">
    <source>
        <dbReference type="ARBA" id="ARBA00001947"/>
    </source>
</evidence>
<organism evidence="14 15">
    <name type="scientific">Drosophila madeirensis</name>
    <name type="common">Fruit fly</name>
    <dbReference type="NCBI Taxonomy" id="30013"/>
    <lineage>
        <taxon>Eukaryota</taxon>
        <taxon>Metazoa</taxon>
        <taxon>Ecdysozoa</taxon>
        <taxon>Arthropoda</taxon>
        <taxon>Hexapoda</taxon>
        <taxon>Insecta</taxon>
        <taxon>Pterygota</taxon>
        <taxon>Neoptera</taxon>
        <taxon>Endopterygota</taxon>
        <taxon>Diptera</taxon>
        <taxon>Brachycera</taxon>
        <taxon>Muscomorpha</taxon>
        <taxon>Ephydroidea</taxon>
        <taxon>Drosophilidae</taxon>
        <taxon>Drosophila</taxon>
        <taxon>Sophophora</taxon>
    </lineage>
</organism>
<dbReference type="InterPro" id="IPR032466">
    <property type="entry name" value="Metal_Hydrolase"/>
</dbReference>
<accession>A0AAU9FU08</accession>
<dbReference type="PANTHER" id="PTHR11409">
    <property type="entry name" value="ADENOSINE DEAMINASE"/>
    <property type="match status" value="1"/>
</dbReference>
<dbReference type="Gene3D" id="3.20.20.140">
    <property type="entry name" value="Metal-dependent hydrolases"/>
    <property type="match status" value="1"/>
</dbReference>
<reference evidence="14 15" key="1">
    <citation type="submission" date="2024-02" db="EMBL/GenBank/DDBJ databases">
        <title>A chromosome-level genome assembly of Drosophila madeirensis, a fruit fly species endemic to Madeira island.</title>
        <authorList>
            <person name="Tomihara K."/>
            <person name="Llopart A."/>
            <person name="Yamamoto D."/>
        </authorList>
    </citation>
    <scope>NUCLEOTIDE SEQUENCE [LARGE SCALE GENOMIC DNA]</scope>
    <source>
        <strain evidence="14 15">RF1</strain>
    </source>
</reference>
<protein>
    <recommendedName>
        <fullName evidence="5">Adenosine deaminase</fullName>
        <ecNumber evidence="4">3.5.4.4</ecNumber>
    </recommendedName>
</protein>
<dbReference type="SUPFAM" id="SSF51556">
    <property type="entry name" value="Metallo-dependent hydrolases"/>
    <property type="match status" value="1"/>
</dbReference>
<evidence type="ECO:0000259" key="13">
    <source>
        <dbReference type="Pfam" id="PF08451"/>
    </source>
</evidence>
<dbReference type="GO" id="GO:0046872">
    <property type="term" value="F:metal ion binding"/>
    <property type="evidence" value="ECO:0007669"/>
    <property type="project" value="UniProtKB-KW"/>
</dbReference>
<dbReference type="Pfam" id="PF00962">
    <property type="entry name" value="A_deaminase"/>
    <property type="match status" value="1"/>
</dbReference>
<dbReference type="GO" id="GO:0005615">
    <property type="term" value="C:extracellular space"/>
    <property type="evidence" value="ECO:0007669"/>
    <property type="project" value="InterPro"/>
</dbReference>
<comment type="cofactor">
    <cofactor evidence="1">
        <name>Zn(2+)</name>
        <dbReference type="ChEBI" id="CHEBI:29105"/>
    </cofactor>
</comment>
<dbReference type="InterPro" id="IPR013659">
    <property type="entry name" value="A_deaminase_N"/>
</dbReference>
<keyword evidence="8" id="KW-0732">Signal</keyword>
<evidence type="ECO:0000256" key="11">
    <source>
        <dbReference type="SAM" id="Phobius"/>
    </source>
</evidence>
<proteinExistence type="inferred from homology"/>
<evidence type="ECO:0000256" key="3">
    <source>
        <dbReference type="ARBA" id="ARBA00006083"/>
    </source>
</evidence>
<keyword evidence="7" id="KW-0479">Metal-binding</keyword>
<comment type="subcellular location">
    <subcellularLocation>
        <location evidence="2">Secreted</location>
    </subcellularLocation>
</comment>
<gene>
    <name evidence="14" type="ORF">DMAD_07389</name>
</gene>